<dbReference type="GO" id="GO:0005886">
    <property type="term" value="C:plasma membrane"/>
    <property type="evidence" value="ECO:0007669"/>
    <property type="project" value="TreeGrafter"/>
</dbReference>
<evidence type="ECO:0000256" key="7">
    <source>
        <dbReference type="ARBA" id="ARBA00023053"/>
    </source>
</evidence>
<comment type="caution">
    <text evidence="14">The sequence shown here is derived from an EMBL/GenBank/DDBJ whole genome shotgun (WGS) entry which is preliminary data.</text>
</comment>
<accession>A0A0L0BN58</accession>
<reference evidence="14 15" key="1">
    <citation type="journal article" date="2015" name="Nat. Commun.">
        <title>Lucilia cuprina genome unlocks parasitic fly biology to underpin future interventions.</title>
        <authorList>
            <person name="Anstead C.A."/>
            <person name="Korhonen P.K."/>
            <person name="Young N.D."/>
            <person name="Hall R.S."/>
            <person name="Jex A.R."/>
            <person name="Murali S.C."/>
            <person name="Hughes D.S."/>
            <person name="Lee S.F."/>
            <person name="Perry T."/>
            <person name="Stroehlein A.J."/>
            <person name="Ansell B.R."/>
            <person name="Breugelmans B."/>
            <person name="Hofmann A."/>
            <person name="Qu J."/>
            <person name="Dugan S."/>
            <person name="Lee S.L."/>
            <person name="Chao H."/>
            <person name="Dinh H."/>
            <person name="Han Y."/>
            <person name="Doddapaneni H.V."/>
            <person name="Worley K.C."/>
            <person name="Muzny D.M."/>
            <person name="Ioannidis P."/>
            <person name="Waterhouse R.M."/>
            <person name="Zdobnov E.M."/>
            <person name="James P.J."/>
            <person name="Bagnall N.H."/>
            <person name="Kotze A.C."/>
            <person name="Gibbs R.A."/>
            <person name="Richards S."/>
            <person name="Batterham P."/>
            <person name="Gasser R.B."/>
        </authorList>
    </citation>
    <scope>NUCLEOTIDE SEQUENCE [LARGE SCALE GENOMIC DNA]</scope>
    <source>
        <strain evidence="14 15">LS</strain>
        <tissue evidence="14">Full body</tissue>
    </source>
</reference>
<comment type="subcellular location">
    <subcellularLocation>
        <location evidence="1">Membrane</location>
        <topology evidence="1">Multi-pass membrane protein</topology>
    </subcellularLocation>
</comment>
<keyword evidence="9 13" id="KW-0472">Membrane</keyword>
<evidence type="ECO:0000313" key="15">
    <source>
        <dbReference type="Proteomes" id="UP000037069"/>
    </source>
</evidence>
<evidence type="ECO:0000256" key="9">
    <source>
        <dbReference type="ARBA" id="ARBA00023136"/>
    </source>
</evidence>
<evidence type="ECO:0000256" key="5">
    <source>
        <dbReference type="ARBA" id="ARBA00022692"/>
    </source>
</evidence>
<dbReference type="GO" id="GO:0015280">
    <property type="term" value="F:ligand-gated sodium channel activity"/>
    <property type="evidence" value="ECO:0007669"/>
    <property type="project" value="TreeGrafter"/>
</dbReference>
<protein>
    <recommendedName>
        <fullName evidence="16">Sodium channel protein Nach</fullName>
    </recommendedName>
</protein>
<evidence type="ECO:0000256" key="4">
    <source>
        <dbReference type="ARBA" id="ARBA00022461"/>
    </source>
</evidence>
<proteinExistence type="inferred from homology"/>
<evidence type="ECO:0000256" key="13">
    <source>
        <dbReference type="SAM" id="Phobius"/>
    </source>
</evidence>
<keyword evidence="10 12" id="KW-0739">Sodium transport</keyword>
<dbReference type="PRINTS" id="PR01078">
    <property type="entry name" value="AMINACHANNEL"/>
</dbReference>
<dbReference type="OMA" id="ETVLWGM"/>
<dbReference type="Proteomes" id="UP000037069">
    <property type="component" value="Unassembled WGS sequence"/>
</dbReference>
<comment type="similarity">
    <text evidence="2 12">Belongs to the amiloride-sensitive sodium channel (TC 1.A.6) family.</text>
</comment>
<sequence length="415" mass="48449">MNCKEKLKQIPKMIFYVIFVGVSVPYYIQLSKGLYNNFFATNITFNLDTLYLNWNTSFPAVTICELYNGEKVWDLSEQYFGTEHDMRLDDVVGEIVYFHGICTSCDICENQNLSCPQNFTQLLKQFRTNCTDLIINCKYQNIFFDCCDEFYPLHTEYGVCFAFNSNQARKKYDVEYASNRIVGVGYLTFEVTADVQLYVHSPVEIPFQSADGMIKETILLGSNKELVINAMEVYNHPNLNKINYEERRCRFLHELTVLGKELKLYEFYSFSTCTVECVFAKHLRLCNCSNHFLVKEDSPYQMCDYEGLLCLTDYFYDISEERRLCDCMSPCDEPEYNIIYNSADNIKKNSDITKIKISLAELPTTRYVRRVNKTNLDLMISIGGLAGLFFNASLIRIVELIFLILDYNWKSWKKC</sequence>
<keyword evidence="4 12" id="KW-0894">Sodium channel</keyword>
<keyword evidence="5 12" id="KW-0812">Transmembrane</keyword>
<dbReference type="PANTHER" id="PTHR11690:SF184">
    <property type="entry name" value="PICKPOCKET 31"/>
    <property type="match status" value="1"/>
</dbReference>
<evidence type="ECO:0000256" key="2">
    <source>
        <dbReference type="ARBA" id="ARBA00007193"/>
    </source>
</evidence>
<keyword evidence="15" id="KW-1185">Reference proteome</keyword>
<evidence type="ECO:0000256" key="11">
    <source>
        <dbReference type="ARBA" id="ARBA00023303"/>
    </source>
</evidence>
<dbReference type="InterPro" id="IPR001873">
    <property type="entry name" value="ENaC"/>
</dbReference>
<evidence type="ECO:0000256" key="1">
    <source>
        <dbReference type="ARBA" id="ARBA00004141"/>
    </source>
</evidence>
<gene>
    <name evidence="14" type="ORF">FF38_12588</name>
</gene>
<evidence type="ECO:0008006" key="16">
    <source>
        <dbReference type="Google" id="ProtNLM"/>
    </source>
</evidence>
<evidence type="ECO:0000256" key="8">
    <source>
        <dbReference type="ARBA" id="ARBA00023065"/>
    </source>
</evidence>
<dbReference type="AlphaFoldDB" id="A0A0L0BN58"/>
<keyword evidence="8 12" id="KW-0406">Ion transport</keyword>
<dbReference type="PANTHER" id="PTHR11690">
    <property type="entry name" value="AMILORIDE-SENSITIVE SODIUM CHANNEL-RELATED"/>
    <property type="match status" value="1"/>
</dbReference>
<evidence type="ECO:0000256" key="3">
    <source>
        <dbReference type="ARBA" id="ARBA00022448"/>
    </source>
</evidence>
<feature type="transmembrane region" description="Helical" evidence="13">
    <location>
        <begin position="12"/>
        <end position="28"/>
    </location>
</feature>
<dbReference type="Pfam" id="PF00858">
    <property type="entry name" value="ASC"/>
    <property type="match status" value="1"/>
</dbReference>
<dbReference type="OrthoDB" id="8188903at2759"/>
<keyword evidence="6 13" id="KW-1133">Transmembrane helix</keyword>
<organism evidence="14 15">
    <name type="scientific">Lucilia cuprina</name>
    <name type="common">Green bottle fly</name>
    <name type="synonym">Australian sheep blowfly</name>
    <dbReference type="NCBI Taxonomy" id="7375"/>
    <lineage>
        <taxon>Eukaryota</taxon>
        <taxon>Metazoa</taxon>
        <taxon>Ecdysozoa</taxon>
        <taxon>Arthropoda</taxon>
        <taxon>Hexapoda</taxon>
        <taxon>Insecta</taxon>
        <taxon>Pterygota</taxon>
        <taxon>Neoptera</taxon>
        <taxon>Endopterygota</taxon>
        <taxon>Diptera</taxon>
        <taxon>Brachycera</taxon>
        <taxon>Muscomorpha</taxon>
        <taxon>Oestroidea</taxon>
        <taxon>Calliphoridae</taxon>
        <taxon>Luciliinae</taxon>
        <taxon>Lucilia</taxon>
    </lineage>
</organism>
<dbReference type="Gene3D" id="2.60.470.10">
    <property type="entry name" value="Acid-sensing ion channels like domains"/>
    <property type="match status" value="1"/>
</dbReference>
<dbReference type="EMBL" id="JRES01001623">
    <property type="protein sequence ID" value="KNC21456.1"/>
    <property type="molecule type" value="Genomic_DNA"/>
</dbReference>
<keyword evidence="7" id="KW-0915">Sodium</keyword>
<evidence type="ECO:0000256" key="10">
    <source>
        <dbReference type="ARBA" id="ARBA00023201"/>
    </source>
</evidence>
<evidence type="ECO:0000256" key="6">
    <source>
        <dbReference type="ARBA" id="ARBA00022989"/>
    </source>
</evidence>
<name>A0A0L0BN58_LUCCU</name>
<keyword evidence="11 12" id="KW-0407">Ion channel</keyword>
<keyword evidence="3 12" id="KW-0813">Transport</keyword>
<evidence type="ECO:0000313" key="14">
    <source>
        <dbReference type="EMBL" id="KNC21456.1"/>
    </source>
</evidence>
<feature type="transmembrane region" description="Helical" evidence="13">
    <location>
        <begin position="378"/>
        <end position="405"/>
    </location>
</feature>
<evidence type="ECO:0000256" key="12">
    <source>
        <dbReference type="RuleBase" id="RU000679"/>
    </source>
</evidence>